<proteinExistence type="predicted"/>
<keyword evidence="3" id="KW-0732">Signal</keyword>
<feature type="transmembrane region" description="Helical" evidence="2">
    <location>
        <begin position="382"/>
        <end position="404"/>
    </location>
</feature>
<dbReference type="PANTHER" id="PTHR48125">
    <property type="entry name" value="LP07818P1"/>
    <property type="match status" value="1"/>
</dbReference>
<feature type="compositionally biased region" description="Low complexity" evidence="1">
    <location>
        <begin position="23"/>
        <end position="80"/>
    </location>
</feature>
<accession>A0ABN9PX54</accession>
<comment type="caution">
    <text evidence="5">The sequence shown here is derived from an EMBL/GenBank/DDBJ whole genome shotgun (WGS) entry which is preliminary data.</text>
</comment>
<feature type="transmembrane region" description="Helical" evidence="2">
    <location>
        <begin position="569"/>
        <end position="591"/>
    </location>
</feature>
<evidence type="ECO:0000313" key="6">
    <source>
        <dbReference type="Proteomes" id="UP001189429"/>
    </source>
</evidence>
<dbReference type="InterPro" id="IPR001478">
    <property type="entry name" value="PDZ"/>
</dbReference>
<keyword evidence="6" id="KW-1185">Reference proteome</keyword>
<dbReference type="PANTHER" id="PTHR48125:SF10">
    <property type="entry name" value="OS12G0136300 PROTEIN"/>
    <property type="match status" value="1"/>
</dbReference>
<evidence type="ECO:0000256" key="2">
    <source>
        <dbReference type="SAM" id="Phobius"/>
    </source>
</evidence>
<evidence type="ECO:0000259" key="4">
    <source>
        <dbReference type="PROSITE" id="PS50106"/>
    </source>
</evidence>
<evidence type="ECO:0000256" key="3">
    <source>
        <dbReference type="SAM" id="SignalP"/>
    </source>
</evidence>
<feature type="region of interest" description="Disordered" evidence="1">
    <location>
        <begin position="230"/>
        <end position="360"/>
    </location>
</feature>
<dbReference type="Proteomes" id="UP001189429">
    <property type="component" value="Unassembled WGS sequence"/>
</dbReference>
<dbReference type="EMBL" id="CAUYUJ010001784">
    <property type="protein sequence ID" value="CAK0797647.1"/>
    <property type="molecule type" value="Genomic_DNA"/>
</dbReference>
<feature type="compositionally biased region" description="Low complexity" evidence="1">
    <location>
        <begin position="88"/>
        <end position="98"/>
    </location>
</feature>
<protein>
    <recommendedName>
        <fullName evidence="4">PDZ domain-containing protein</fullName>
    </recommendedName>
</protein>
<keyword evidence="2" id="KW-0472">Membrane</keyword>
<feature type="domain" description="PDZ" evidence="4">
    <location>
        <begin position="1307"/>
        <end position="1393"/>
    </location>
</feature>
<evidence type="ECO:0000256" key="1">
    <source>
        <dbReference type="SAM" id="MobiDB-lite"/>
    </source>
</evidence>
<organism evidence="5 6">
    <name type="scientific">Prorocentrum cordatum</name>
    <dbReference type="NCBI Taxonomy" id="2364126"/>
    <lineage>
        <taxon>Eukaryota</taxon>
        <taxon>Sar</taxon>
        <taxon>Alveolata</taxon>
        <taxon>Dinophyceae</taxon>
        <taxon>Prorocentrales</taxon>
        <taxon>Prorocentraceae</taxon>
        <taxon>Prorocentrum</taxon>
    </lineage>
</organism>
<reference evidence="5" key="1">
    <citation type="submission" date="2023-10" db="EMBL/GenBank/DDBJ databases">
        <authorList>
            <person name="Chen Y."/>
            <person name="Shah S."/>
            <person name="Dougan E. K."/>
            <person name="Thang M."/>
            <person name="Chan C."/>
        </authorList>
    </citation>
    <scope>NUCLEOTIDE SEQUENCE [LARGE SCALE GENOMIC DNA]</scope>
</reference>
<dbReference type="PROSITE" id="PS50106">
    <property type="entry name" value="PDZ"/>
    <property type="match status" value="1"/>
</dbReference>
<sequence>MARLVPAVVAFLLAGQRCAATATAAPTAAPTTSPTATPTSSPTASPTVASTVEPTAAPTITPSSAPTAAPSSAPTAAPTASPTPVPTLLPTEAPTAAPTAPPTSAPTAAPSSAPTAAPTAHLTTAPTTAPTESPTVSPTAVPWPLTYDGMECCDGFDCGQSTLLGDVSFAVCQQGCTQQAGCIGIEYGNDRSDAFDRCSDSNVCTCYLVTGSCQDQLANFGYSYYANPSATTSTTTTTATATTATNTTRTNTHTTTTRTNTTTLTTTTTSASATTTRTTTTTSSTTTATNTTRTNTTTVTPTHSTTGTTTTTSTRTNTTTVTPTHSTTGTTTTTSASTPSTSTTSSASMNSTEGAEENVRNVSDANSVIAEDSCVNDGGGTFGLPGLLFTVLLLVTLASLVLACRADERWARRYPADSRPVFACDGAACDRQPSLMAYLCSQLASLADPAWIPQELTYCALAREEHLALGTVRAVAEASWRCALHSCGTGRAASAGAVSMAPAHGVAGWDAVNQQVGAPETPLLPSERALSVCDAFWRSSLCRRLWVVFLALNPLLRWRRYSMFVSSRTRLLVVAGEVFGSLVVIVLYLGSECESGVPLLEDILLGALGAVFSVLLLVPVQLVLLRRGLACRQPRGQDTQEVRSEFSCPRPPKTATDAVLIAYLLFCALYLGLSVASAGPTTGTRAAVSGASSALGMVGLVPFCKAVLLSVGAALQQRREPGSLDAIRKLLRTLSVSSRREERIGDAILNRGSVTAEPEEPRKEELRDMLDAVAAVAKNIWSALQTFAGADLGVKATAAQVSSQCAPGQIEGFMAVVERQWEQKGRTLAQELCENLRQPRGSAPTTSPAASQGRAAGLSLDAELAAARADLPEGVAFLSLRRLAEVCRCVQRKYTRRHLHEDLQGRLLSTCCWVVYTMQDVDIDRLFGFPDCPVLPPGMEEPALRNAVYNEYRARCNGGRCPQMFSASNWAARVCFDRCGDVSSNIDRDALSGLQTWVKWLCFLGASARDLEVPVTVTRGLCGLPEQLVDDFRRKQAGDSIFWAAPSSTTDDARISDSYCNQQEPRERNVLFTVSGVTQAFPMFELSQYPKEREWLLPPFSQLRVDRVVDGAPVRVECTFVGCSLPGSLREGVVRDFKQASQDLGRVLAAMEGELSALRQQLERAKRRCTVSAKAVFRVHLRFLARASASGALPLQDLLDDFRSWQPPPPRGAPPRPSAEPPAGPCADAARAEESAEGAAQAALAGVLGGARRCEGVPEPPAVVPGSALDEAVQRAVARIRGGSGAREQALRKPVRKFERDGCTFCEVVLGEGPARSERLGFSFASGSAELARGLDGRVVADPTSQGVLVVRRVASGGLLNRWNLAHPVADVVAGDRIVEVNGVHGVRGMVRELRAPVVRMLVARYPERFHVELTQVCSSNGVAGDAIPGSAFCAAHGAAGEDNADAYVHASTPTAAASNLTQGVASLGLGDSDMVDAELAALDAIEIDDTARIVPPPGLAPQPAREALLKEWVENGLLQHFDLVQPASLMNSDTQGLPVTMPASYADLLVLLNKLGYNFEQNDHWTSLGFARLEGPDPTAVDIIARGRAALTLVSLAASPGWLPADVQKANALRGQVTAAVHRCETELTAVLSERRRVKASKLPVYRELGLEALRAIQGCVNFPNVSIYTQLSDVLRARNPMVKDKTVARAAAALAEKGNDTLLDQLIGQTTVMWTPSDHNALTHSLVMVSTVPVTSGLTTVTNITDLCSFPLLSETWLPIVKDVVFISFPFEMVLPTVSGFPRVGRQGLALFFLQQGGHRSIPRMLDTTPLFQVDEVKAFTFDILADSLHQFLALTALPLLAGVQFRCHRRSPLSTAEMPRVAIDMVFPGFFTDFDLTTCVQTLRRVHLPTSTYFGSKGLAADADSFILECNGEGVFHHYWPLCSQMSVLSKTRFLVISEASAETWTSVMDNVYQQDPGNAASRLKHRPSRFGGRVIASPAALAPRVAAAKRRAAKGSSLADYTAEAIQVGQDMVGIQVANDFIDLAVESGNDPRARA</sequence>
<keyword evidence="2" id="KW-1133">Transmembrane helix</keyword>
<feature type="compositionally biased region" description="Low complexity" evidence="1">
    <location>
        <begin position="105"/>
        <end position="138"/>
    </location>
</feature>
<feature type="transmembrane region" description="Helical" evidence="2">
    <location>
        <begin position="603"/>
        <end position="625"/>
    </location>
</feature>
<keyword evidence="2" id="KW-0812">Transmembrane</keyword>
<feature type="compositionally biased region" description="Low complexity" evidence="1">
    <location>
        <begin position="230"/>
        <end position="352"/>
    </location>
</feature>
<feature type="transmembrane region" description="Helical" evidence="2">
    <location>
        <begin position="660"/>
        <end position="679"/>
    </location>
</feature>
<gene>
    <name evidence="5" type="ORF">PCOR1329_LOCUS6667</name>
</gene>
<feature type="region of interest" description="Disordered" evidence="1">
    <location>
        <begin position="1200"/>
        <end position="1235"/>
    </location>
</feature>
<dbReference type="Gene3D" id="3.90.176.10">
    <property type="entry name" value="Toxin ADP-ribosyltransferase, Chain A, domain 1"/>
    <property type="match status" value="1"/>
</dbReference>
<name>A0ABN9PX54_9DINO</name>
<feature type="signal peptide" evidence="3">
    <location>
        <begin position="1"/>
        <end position="20"/>
    </location>
</feature>
<feature type="region of interest" description="Disordered" evidence="1">
    <location>
        <begin position="23"/>
        <end position="138"/>
    </location>
</feature>
<evidence type="ECO:0000313" key="5">
    <source>
        <dbReference type="EMBL" id="CAK0797647.1"/>
    </source>
</evidence>
<feature type="compositionally biased region" description="Pro residues" evidence="1">
    <location>
        <begin position="1206"/>
        <end position="1224"/>
    </location>
</feature>
<feature type="chain" id="PRO_5046378413" description="PDZ domain-containing protein" evidence="3">
    <location>
        <begin position="21"/>
        <end position="2040"/>
    </location>
</feature>